<feature type="domain" description="N-acetyltransferase" evidence="1">
    <location>
        <begin position="10"/>
        <end position="182"/>
    </location>
</feature>
<dbReference type="InterPro" id="IPR000182">
    <property type="entry name" value="GNAT_dom"/>
</dbReference>
<proteinExistence type="predicted"/>
<reference evidence="2" key="1">
    <citation type="journal article" date="2020" name="Stud. Mycol.">
        <title>101 Dothideomycetes genomes: a test case for predicting lifestyles and emergence of pathogens.</title>
        <authorList>
            <person name="Haridas S."/>
            <person name="Albert R."/>
            <person name="Binder M."/>
            <person name="Bloem J."/>
            <person name="Labutti K."/>
            <person name="Salamov A."/>
            <person name="Andreopoulos B."/>
            <person name="Baker S."/>
            <person name="Barry K."/>
            <person name="Bills G."/>
            <person name="Bluhm B."/>
            <person name="Cannon C."/>
            <person name="Castanera R."/>
            <person name="Culley D."/>
            <person name="Daum C."/>
            <person name="Ezra D."/>
            <person name="Gonzalez J."/>
            <person name="Henrissat B."/>
            <person name="Kuo A."/>
            <person name="Liang C."/>
            <person name="Lipzen A."/>
            <person name="Lutzoni F."/>
            <person name="Magnuson J."/>
            <person name="Mondo S."/>
            <person name="Nolan M."/>
            <person name="Ohm R."/>
            <person name="Pangilinan J."/>
            <person name="Park H.-J."/>
            <person name="Ramirez L."/>
            <person name="Alfaro M."/>
            <person name="Sun H."/>
            <person name="Tritt A."/>
            <person name="Yoshinaga Y."/>
            <person name="Zwiers L.-H."/>
            <person name="Turgeon B."/>
            <person name="Goodwin S."/>
            <person name="Spatafora J."/>
            <person name="Crous P."/>
            <person name="Grigoriev I."/>
        </authorList>
    </citation>
    <scope>NUCLEOTIDE SEQUENCE</scope>
    <source>
        <strain evidence="2">CBS 130266</strain>
    </source>
</reference>
<gene>
    <name evidence="2" type="ORF">EJ08DRAFT_669662</name>
</gene>
<dbReference type="PROSITE" id="PS51186">
    <property type="entry name" value="GNAT"/>
    <property type="match status" value="1"/>
</dbReference>
<dbReference type="EMBL" id="MU007028">
    <property type="protein sequence ID" value="KAF2432094.1"/>
    <property type="molecule type" value="Genomic_DNA"/>
</dbReference>
<dbReference type="OrthoDB" id="64477at2759"/>
<evidence type="ECO:0000313" key="3">
    <source>
        <dbReference type="Proteomes" id="UP000800235"/>
    </source>
</evidence>
<dbReference type="PANTHER" id="PTHR43415">
    <property type="entry name" value="SPERMIDINE N(1)-ACETYLTRANSFERASE"/>
    <property type="match status" value="1"/>
</dbReference>
<protein>
    <submittedName>
        <fullName evidence="2">Acyl-CoA N-acyltransferase</fullName>
    </submittedName>
</protein>
<dbReference type="SUPFAM" id="SSF55729">
    <property type="entry name" value="Acyl-CoA N-acyltransferases (Nat)"/>
    <property type="match status" value="1"/>
</dbReference>
<dbReference type="AlphaFoldDB" id="A0A9P4TZ46"/>
<dbReference type="Gene3D" id="3.40.630.30">
    <property type="match status" value="1"/>
</dbReference>
<dbReference type="Pfam" id="PF13302">
    <property type="entry name" value="Acetyltransf_3"/>
    <property type="match status" value="1"/>
</dbReference>
<dbReference type="GO" id="GO:0016747">
    <property type="term" value="F:acyltransferase activity, transferring groups other than amino-acyl groups"/>
    <property type="evidence" value="ECO:0007669"/>
    <property type="project" value="InterPro"/>
</dbReference>
<accession>A0A9P4TZ46</accession>
<organism evidence="2 3">
    <name type="scientific">Tothia fuscella</name>
    <dbReference type="NCBI Taxonomy" id="1048955"/>
    <lineage>
        <taxon>Eukaryota</taxon>
        <taxon>Fungi</taxon>
        <taxon>Dikarya</taxon>
        <taxon>Ascomycota</taxon>
        <taxon>Pezizomycotina</taxon>
        <taxon>Dothideomycetes</taxon>
        <taxon>Pleosporomycetidae</taxon>
        <taxon>Venturiales</taxon>
        <taxon>Cylindrosympodiaceae</taxon>
        <taxon>Tothia</taxon>
    </lineage>
</organism>
<keyword evidence="3" id="KW-1185">Reference proteome</keyword>
<dbReference type="InterPro" id="IPR016181">
    <property type="entry name" value="Acyl_CoA_acyltransferase"/>
</dbReference>
<comment type="caution">
    <text evidence="2">The sequence shown here is derived from an EMBL/GenBank/DDBJ whole genome shotgun (WGS) entry which is preliminary data.</text>
</comment>
<evidence type="ECO:0000259" key="1">
    <source>
        <dbReference type="PROSITE" id="PS51186"/>
    </source>
</evidence>
<dbReference type="Proteomes" id="UP000800235">
    <property type="component" value="Unassembled WGS sequence"/>
</dbReference>
<dbReference type="CDD" id="cd04301">
    <property type="entry name" value="NAT_SF"/>
    <property type="match status" value="1"/>
</dbReference>
<sequence>MDSSFHSERLIYRAPTETQEDKTFFHTLRNSRSCLENSTRRLTKPLSQKDSDDHLTALRNDMLLGVFICIPIDTKRGISSPIGYIALTSPPHCTHHRNASISIQIIEEEQGKGYGSEAIKWSLEWAFQTAGLHRISIGCISFNDGARRLYERLGFVVEGRSREAVFARGGWHDLIDMGMLEGEWRVPTTAKNKKAPHHADDEISIKKVTAEGCATSTLTY</sequence>
<name>A0A9P4TZ46_9PEZI</name>
<evidence type="ECO:0000313" key="2">
    <source>
        <dbReference type="EMBL" id="KAF2432094.1"/>
    </source>
</evidence>
<dbReference type="PANTHER" id="PTHR43415:SF3">
    <property type="entry name" value="GNAT-FAMILY ACETYLTRANSFERASE"/>
    <property type="match status" value="1"/>
</dbReference>